<feature type="compositionally biased region" description="Polar residues" evidence="3">
    <location>
        <begin position="356"/>
        <end position="365"/>
    </location>
</feature>
<feature type="coiled-coil region" evidence="2">
    <location>
        <begin position="625"/>
        <end position="652"/>
    </location>
</feature>
<dbReference type="PANTHER" id="PTHR23347">
    <property type="entry name" value="COLORECTAL MUTANT CANCER PROTEIN MCC PROTEIN -RELATED"/>
    <property type="match status" value="1"/>
</dbReference>
<evidence type="ECO:0000256" key="1">
    <source>
        <dbReference type="ARBA" id="ARBA00022837"/>
    </source>
</evidence>
<evidence type="ECO:0000313" key="6">
    <source>
        <dbReference type="Proteomes" id="UP001372834"/>
    </source>
</evidence>
<keyword evidence="1" id="KW-0106">Calcium</keyword>
<keyword evidence="2" id="KW-0175">Coiled coil</keyword>
<organism evidence="5 6">
    <name type="scientific">Polyplax serrata</name>
    <name type="common">Common mouse louse</name>
    <dbReference type="NCBI Taxonomy" id="468196"/>
    <lineage>
        <taxon>Eukaryota</taxon>
        <taxon>Metazoa</taxon>
        <taxon>Ecdysozoa</taxon>
        <taxon>Arthropoda</taxon>
        <taxon>Hexapoda</taxon>
        <taxon>Insecta</taxon>
        <taxon>Pterygota</taxon>
        <taxon>Neoptera</taxon>
        <taxon>Paraneoptera</taxon>
        <taxon>Psocodea</taxon>
        <taxon>Troctomorpha</taxon>
        <taxon>Phthiraptera</taxon>
        <taxon>Anoplura</taxon>
        <taxon>Polyplacidae</taxon>
        <taxon>Polyplax</taxon>
    </lineage>
</organism>
<dbReference type="InterPro" id="IPR011992">
    <property type="entry name" value="EF-hand-dom_pair"/>
</dbReference>
<sequence length="788" mass="88632">MADCAEDSEDATSSVGDEERVRRLFQACDGDGDGFIDSQDLMTVCRELNLEDSIEELMRELGADEQGRISYQEFFKRRLALRPEIEALKNTRPQQPEYLPTSSENSLGEGKMSWEFDSGARDLSPEPHSLQQLVASTQHPGSGNLLDLANKLHVAALASLKSEILDLSNRLQSVTQERDHFEKSFHKAEVDRHNAEQKLEEEMQLHEEQLTELHSVIAELTRKVQHQRTLVIREEEDISETDENETSAPIECSQTPIDEEVNDIDPTLGTSGSSNENDGIDEVAEKSPEDTTLLKEELAQVKADNAMLHERLNRALNDLETISKLNSKKQVQDVPESLEVVRVARVSSPSRVIDRTSPSLVNQKTSPSRSSPSRIDSNMPVPKIAERVRLKKVDIQVTGSDIANFGVCHTKVAEHLVSELQEESDLQELSRGDVLSKKQLELETERLTSRLEHVRAQNTVLALTLEECKAQCNKLSLLIGKYESNSVALKLALNCSDQALQIAESLVCLLETELSLSLSSCYGSQSDEDRLIRKGEENRKKAEKHAKKILEGLDDGVASSSSTEWTSSDEIKLRARLESFKSERNLIKTTVVELESPHIQPLPNALNLAEARKLDLETAVLMQELMCMREDKAELRARIHLLEKERSSQELRVAAQNAHLQALLQSIHHLQAQITEDKESSDQSSFANGNLRLKERMEELVGTLDKVTKSSELRHKQNAELVSDLRAANTALVSTLDRCKKKYQGRLKKLEAQMMSLVERHAQQVNKLKQRMAVLEEQIQSHAECQRQ</sequence>
<dbReference type="Proteomes" id="UP001372834">
    <property type="component" value="Unassembled WGS sequence"/>
</dbReference>
<feature type="region of interest" description="Disordered" evidence="3">
    <location>
        <begin position="233"/>
        <end position="290"/>
    </location>
</feature>
<dbReference type="Gene3D" id="1.10.238.10">
    <property type="entry name" value="EF-hand"/>
    <property type="match status" value="1"/>
</dbReference>
<evidence type="ECO:0000259" key="4">
    <source>
        <dbReference type="PROSITE" id="PS50222"/>
    </source>
</evidence>
<accession>A0AAN8PMZ3</accession>
<dbReference type="Pfam" id="PF10506">
    <property type="entry name" value="USHBP1_PDZ-bd"/>
    <property type="match status" value="2"/>
</dbReference>
<proteinExistence type="predicted"/>
<feature type="coiled-coil region" evidence="2">
    <location>
        <begin position="157"/>
        <end position="223"/>
    </location>
</feature>
<dbReference type="SUPFAM" id="SSF47473">
    <property type="entry name" value="EF-hand"/>
    <property type="match status" value="1"/>
</dbReference>
<dbReference type="PROSITE" id="PS50222">
    <property type="entry name" value="EF_HAND_2"/>
    <property type="match status" value="1"/>
</dbReference>
<evidence type="ECO:0000256" key="3">
    <source>
        <dbReference type="SAM" id="MobiDB-lite"/>
    </source>
</evidence>
<protein>
    <recommendedName>
        <fullName evidence="4">EF-hand domain-containing protein</fullName>
    </recommendedName>
</protein>
<dbReference type="InterPro" id="IPR019536">
    <property type="entry name" value="USHBP1_PDZ-bd"/>
</dbReference>
<dbReference type="CDD" id="cd00051">
    <property type="entry name" value="EFh"/>
    <property type="match status" value="1"/>
</dbReference>
<evidence type="ECO:0000256" key="2">
    <source>
        <dbReference type="SAM" id="Coils"/>
    </source>
</evidence>
<reference evidence="5 6" key="1">
    <citation type="submission" date="2023-10" db="EMBL/GenBank/DDBJ databases">
        <title>Genomes of two closely related lineages of the louse Polyplax serrata with different host specificities.</title>
        <authorList>
            <person name="Martinu J."/>
            <person name="Tarabai H."/>
            <person name="Stefka J."/>
            <person name="Hypsa V."/>
        </authorList>
    </citation>
    <scope>NUCLEOTIDE SEQUENCE [LARGE SCALE GENOMIC DNA]</scope>
    <source>
        <strain evidence="5">HR10_N</strain>
    </source>
</reference>
<feature type="compositionally biased region" description="Polar residues" evidence="3">
    <location>
        <begin position="268"/>
        <end position="277"/>
    </location>
</feature>
<dbReference type="EMBL" id="JAWJWE010000003">
    <property type="protein sequence ID" value="KAK6639327.1"/>
    <property type="molecule type" value="Genomic_DNA"/>
</dbReference>
<dbReference type="PROSITE" id="PS00018">
    <property type="entry name" value="EF_HAND_1"/>
    <property type="match status" value="1"/>
</dbReference>
<gene>
    <name evidence="5" type="ORF">RUM43_007599</name>
</gene>
<feature type="compositionally biased region" description="Acidic residues" evidence="3">
    <location>
        <begin position="234"/>
        <end position="245"/>
    </location>
</feature>
<dbReference type="AlphaFoldDB" id="A0AAN8PMZ3"/>
<dbReference type="InterPro" id="IPR018247">
    <property type="entry name" value="EF_Hand_1_Ca_BS"/>
</dbReference>
<feature type="coiled-coil region" evidence="2">
    <location>
        <begin position="733"/>
        <end position="785"/>
    </location>
</feature>
<dbReference type="InterPro" id="IPR002048">
    <property type="entry name" value="EF_hand_dom"/>
</dbReference>
<dbReference type="GO" id="GO:0005509">
    <property type="term" value="F:calcium ion binding"/>
    <property type="evidence" value="ECO:0007669"/>
    <property type="project" value="InterPro"/>
</dbReference>
<evidence type="ECO:0000313" key="5">
    <source>
        <dbReference type="EMBL" id="KAK6639327.1"/>
    </source>
</evidence>
<feature type="region of interest" description="Disordered" evidence="3">
    <location>
        <begin position="354"/>
        <end position="378"/>
    </location>
</feature>
<feature type="domain" description="EF-hand" evidence="4">
    <location>
        <begin position="16"/>
        <end position="51"/>
    </location>
</feature>
<dbReference type="InterPro" id="IPR040171">
    <property type="entry name" value="USBP1-like"/>
</dbReference>
<comment type="caution">
    <text evidence="5">The sequence shown here is derived from an EMBL/GenBank/DDBJ whole genome shotgun (WGS) entry which is preliminary data.</text>
</comment>
<dbReference type="Pfam" id="PF13499">
    <property type="entry name" value="EF-hand_7"/>
    <property type="match status" value="1"/>
</dbReference>
<feature type="region of interest" description="Disordered" evidence="3">
    <location>
        <begin position="92"/>
        <end position="111"/>
    </location>
</feature>
<dbReference type="SMART" id="SM00054">
    <property type="entry name" value="EFh"/>
    <property type="match status" value="2"/>
</dbReference>
<dbReference type="PANTHER" id="PTHR23347:SF6">
    <property type="entry name" value="FI17904P1"/>
    <property type="match status" value="1"/>
</dbReference>
<name>A0AAN8PMZ3_POLSC</name>